<protein>
    <recommendedName>
        <fullName evidence="2">FMR1-interacting protein 1 conserved domain-containing protein</fullName>
    </recommendedName>
</protein>
<evidence type="ECO:0000259" key="2">
    <source>
        <dbReference type="Pfam" id="PF10453"/>
    </source>
</evidence>
<proteinExistence type="predicted"/>
<gene>
    <name evidence="3" type="ORF">Taro_033644</name>
</gene>
<feature type="region of interest" description="Disordered" evidence="1">
    <location>
        <begin position="373"/>
        <end position="398"/>
    </location>
</feature>
<dbReference type="EMBL" id="NMUH01002582">
    <property type="protein sequence ID" value="MQM00904.1"/>
    <property type="molecule type" value="Genomic_DNA"/>
</dbReference>
<feature type="compositionally biased region" description="Basic residues" evidence="1">
    <location>
        <begin position="506"/>
        <end position="521"/>
    </location>
</feature>
<dbReference type="Proteomes" id="UP000652761">
    <property type="component" value="Unassembled WGS sequence"/>
</dbReference>
<evidence type="ECO:0000256" key="1">
    <source>
        <dbReference type="SAM" id="MobiDB-lite"/>
    </source>
</evidence>
<keyword evidence="4" id="KW-1185">Reference proteome</keyword>
<name>A0A843W9L1_COLES</name>
<feature type="compositionally biased region" description="Acidic residues" evidence="1">
    <location>
        <begin position="643"/>
        <end position="653"/>
    </location>
</feature>
<reference evidence="3" key="1">
    <citation type="submission" date="2017-07" db="EMBL/GenBank/DDBJ databases">
        <title>Taro Niue Genome Assembly and Annotation.</title>
        <authorList>
            <person name="Atibalentja N."/>
            <person name="Keating K."/>
            <person name="Fields C.J."/>
        </authorList>
    </citation>
    <scope>NUCLEOTIDE SEQUENCE</scope>
    <source>
        <strain evidence="3">Niue_2</strain>
        <tissue evidence="3">Leaf</tissue>
    </source>
</reference>
<feature type="compositionally biased region" description="Low complexity" evidence="1">
    <location>
        <begin position="622"/>
        <end position="635"/>
    </location>
</feature>
<feature type="region of interest" description="Disordered" evidence="1">
    <location>
        <begin position="594"/>
        <end position="653"/>
    </location>
</feature>
<accession>A0A843W9L1</accession>
<feature type="region of interest" description="Disordered" evidence="1">
    <location>
        <begin position="480"/>
        <end position="534"/>
    </location>
</feature>
<evidence type="ECO:0000313" key="3">
    <source>
        <dbReference type="EMBL" id="MQM00904.1"/>
    </source>
</evidence>
<evidence type="ECO:0000313" key="4">
    <source>
        <dbReference type="Proteomes" id="UP000652761"/>
    </source>
</evidence>
<feature type="domain" description="FMR1-interacting protein 1 conserved" evidence="2">
    <location>
        <begin position="408"/>
        <end position="445"/>
    </location>
</feature>
<dbReference type="OrthoDB" id="273070at2759"/>
<dbReference type="GO" id="GO:0003723">
    <property type="term" value="F:RNA binding"/>
    <property type="evidence" value="ECO:0007669"/>
    <property type="project" value="InterPro"/>
</dbReference>
<dbReference type="InterPro" id="IPR039136">
    <property type="entry name" value="NUFIP1-like"/>
</dbReference>
<dbReference type="PANTHER" id="PTHR13309:SF0">
    <property type="entry name" value="FMR1-INTERACTING PROTEIN NUFIP1"/>
    <property type="match status" value="1"/>
</dbReference>
<dbReference type="PANTHER" id="PTHR13309">
    <property type="entry name" value="NUCLEAR FRAGILE X MENTAL RETARDATION PROTEIN INTERACTING PROTEIN 1"/>
    <property type="match status" value="1"/>
</dbReference>
<dbReference type="GO" id="GO:0005634">
    <property type="term" value="C:nucleus"/>
    <property type="evidence" value="ECO:0007669"/>
    <property type="project" value="TreeGrafter"/>
</dbReference>
<feature type="compositionally biased region" description="Basic and acidic residues" evidence="1">
    <location>
        <begin position="384"/>
        <end position="398"/>
    </location>
</feature>
<dbReference type="AlphaFoldDB" id="A0A843W9L1"/>
<feature type="compositionally biased region" description="Basic and acidic residues" evidence="1">
    <location>
        <begin position="485"/>
        <end position="505"/>
    </location>
</feature>
<comment type="caution">
    <text evidence="3">The sequence shown here is derived from an EMBL/GenBank/DDBJ whole genome shotgun (WGS) entry which is preliminary data.</text>
</comment>
<dbReference type="InterPro" id="IPR019496">
    <property type="entry name" value="NUFIP1_cons_dom"/>
</dbReference>
<feature type="compositionally biased region" description="Basic and acidic residues" evidence="1">
    <location>
        <begin position="612"/>
        <end position="621"/>
    </location>
</feature>
<sequence length="653" mass="71929">MFPFLPYLPNNLEGCSGIAPQQMMLPSLQQEVCNPSSQPNPGGFGNMQQLQPQWHAHHQFQNPQMAALNNQSMDNVHGSSMVMPNRPQMTTPPSLACAPNIPLALQTSLIGMQPQQGHPCFQNPQNLNPIVGLPFHGQIYNVPQTFNQLGLPQLSGQFGISGQMQSLNQIGPFPRGEQFWPQNLSQNLNQVTGLPAQAIQTLNQIQQFSQQAASIAQPGLFNASQASLLMAAGHGSKNAFFPNSSGFGNALVSADPSKGKGQGQGTFIGQAIISQNAGQNSIATMQTPPPLFAAGSTKLNEKQNNFASGSVQLGQVGHTGNGKHDISASTFGQFAYRNFNKNNRGIVKREQSDRRQALIFQKPNQHVANEGSFAKKWGKGPQNGRERKPRVEKYENRRPEKCQRRALTLKYTEEEISQWCEARKRNFPTAANIERKKHQSDENSEVLNANAQICRQQLKDVLAKQMELGLEAAEIPSHYLSDPESIPRHDKKETHMGVRFPDKYGKRGRHGREKWQSRRQKSRDEASPVTVPTKREPTLLQRLLSSEIKRDRSQLLQALRFMTLNSFFEHWPDKALVYSQVTVKDDGCQVVYAKGTSSHGQGSTISGASKKSGAEEVHDQAEASAGEGGESANESICTRDGDGLEEGEDSLIS</sequence>
<organism evidence="3 4">
    <name type="scientific">Colocasia esculenta</name>
    <name type="common">Wild taro</name>
    <name type="synonym">Arum esculentum</name>
    <dbReference type="NCBI Taxonomy" id="4460"/>
    <lineage>
        <taxon>Eukaryota</taxon>
        <taxon>Viridiplantae</taxon>
        <taxon>Streptophyta</taxon>
        <taxon>Embryophyta</taxon>
        <taxon>Tracheophyta</taxon>
        <taxon>Spermatophyta</taxon>
        <taxon>Magnoliopsida</taxon>
        <taxon>Liliopsida</taxon>
        <taxon>Araceae</taxon>
        <taxon>Aroideae</taxon>
        <taxon>Colocasieae</taxon>
        <taxon>Colocasia</taxon>
    </lineage>
</organism>
<dbReference type="GO" id="GO:0000492">
    <property type="term" value="P:box C/D snoRNP assembly"/>
    <property type="evidence" value="ECO:0007669"/>
    <property type="project" value="TreeGrafter"/>
</dbReference>
<dbReference type="Pfam" id="PF10453">
    <property type="entry name" value="NUFIP1"/>
    <property type="match status" value="1"/>
</dbReference>
<feature type="compositionally biased region" description="Polar residues" evidence="1">
    <location>
        <begin position="595"/>
        <end position="609"/>
    </location>
</feature>